<reference evidence="8" key="2">
    <citation type="submission" date="2010-04" db="EMBL/GenBank/DDBJ databases">
        <authorList>
            <person name="Buell R."/>
            <person name="Hamilton J."/>
            <person name="Hostetler J."/>
        </authorList>
    </citation>
    <scope>NUCLEOTIDE SEQUENCE [LARGE SCALE GENOMIC DNA]</scope>
    <source>
        <strain evidence="8">DAOM:BR144</strain>
    </source>
</reference>
<dbReference type="HOGENOM" id="CLU_044409_2_1_1"/>
<dbReference type="InterPro" id="IPR001104">
    <property type="entry name" value="3-oxo-5_a-steroid_4-DH_C"/>
</dbReference>
<dbReference type="PROSITE" id="PS50244">
    <property type="entry name" value="S5A_REDUCTASE"/>
    <property type="match status" value="1"/>
</dbReference>
<keyword evidence="4 5" id="KW-0472">Membrane</keyword>
<dbReference type="EMBL" id="GL376617">
    <property type="status" value="NOT_ANNOTATED_CDS"/>
    <property type="molecule type" value="Genomic_DNA"/>
</dbReference>
<evidence type="ECO:0000256" key="3">
    <source>
        <dbReference type="ARBA" id="ARBA00022989"/>
    </source>
</evidence>
<evidence type="ECO:0000259" key="6">
    <source>
        <dbReference type="Pfam" id="PF02544"/>
    </source>
</evidence>
<dbReference type="InterPro" id="IPR039698">
    <property type="entry name" value="Dfg10/SRD5A3"/>
</dbReference>
<organism evidence="7 8">
    <name type="scientific">Globisporangium ultimum (strain ATCC 200006 / CBS 805.95 / DAOM BR144)</name>
    <name type="common">Pythium ultimum</name>
    <dbReference type="NCBI Taxonomy" id="431595"/>
    <lineage>
        <taxon>Eukaryota</taxon>
        <taxon>Sar</taxon>
        <taxon>Stramenopiles</taxon>
        <taxon>Oomycota</taxon>
        <taxon>Peronosporomycetes</taxon>
        <taxon>Pythiales</taxon>
        <taxon>Pythiaceae</taxon>
        <taxon>Globisporangium</taxon>
    </lineage>
</organism>
<keyword evidence="3 5" id="KW-1133">Transmembrane helix</keyword>
<name>K3WSP9_GLOUD</name>
<accession>K3WSP9</accession>
<dbReference type="AlphaFoldDB" id="K3WSP9"/>
<dbReference type="GO" id="GO:0016095">
    <property type="term" value="P:polyprenol catabolic process"/>
    <property type="evidence" value="ECO:0007669"/>
    <property type="project" value="TreeGrafter"/>
</dbReference>
<evidence type="ECO:0000256" key="2">
    <source>
        <dbReference type="ARBA" id="ARBA00022692"/>
    </source>
</evidence>
<evidence type="ECO:0000256" key="4">
    <source>
        <dbReference type="ARBA" id="ARBA00023136"/>
    </source>
</evidence>
<keyword evidence="2 5" id="KW-0812">Transmembrane</keyword>
<evidence type="ECO:0000313" key="7">
    <source>
        <dbReference type="EnsemblProtists" id="PYU1_T007993"/>
    </source>
</evidence>
<dbReference type="VEuPathDB" id="FungiDB:PYU1_G007977"/>
<proteinExistence type="predicted"/>
<reference evidence="8" key="1">
    <citation type="journal article" date="2010" name="Genome Biol.">
        <title>Genome sequence of the necrotrophic plant pathogen Pythium ultimum reveals original pathogenicity mechanisms and effector repertoire.</title>
        <authorList>
            <person name="Levesque C.A."/>
            <person name="Brouwer H."/>
            <person name="Cano L."/>
            <person name="Hamilton J.P."/>
            <person name="Holt C."/>
            <person name="Huitema E."/>
            <person name="Raffaele S."/>
            <person name="Robideau G.P."/>
            <person name="Thines M."/>
            <person name="Win J."/>
            <person name="Zerillo M.M."/>
            <person name="Beakes G.W."/>
            <person name="Boore J.L."/>
            <person name="Busam D."/>
            <person name="Dumas B."/>
            <person name="Ferriera S."/>
            <person name="Fuerstenberg S.I."/>
            <person name="Gachon C.M."/>
            <person name="Gaulin E."/>
            <person name="Govers F."/>
            <person name="Grenville-Briggs L."/>
            <person name="Horner N."/>
            <person name="Hostetler J."/>
            <person name="Jiang R.H."/>
            <person name="Johnson J."/>
            <person name="Krajaejun T."/>
            <person name="Lin H."/>
            <person name="Meijer H.J."/>
            <person name="Moore B."/>
            <person name="Morris P."/>
            <person name="Phuntmart V."/>
            <person name="Puiu D."/>
            <person name="Shetty J."/>
            <person name="Stajich J.E."/>
            <person name="Tripathy S."/>
            <person name="Wawra S."/>
            <person name="van West P."/>
            <person name="Whitty B.R."/>
            <person name="Coutinho P.M."/>
            <person name="Henrissat B."/>
            <person name="Martin F."/>
            <person name="Thomas P.D."/>
            <person name="Tyler B.M."/>
            <person name="De Vries R.P."/>
            <person name="Kamoun S."/>
            <person name="Yandell M."/>
            <person name="Tisserat N."/>
            <person name="Buell C.R."/>
        </authorList>
    </citation>
    <scope>NUCLEOTIDE SEQUENCE</scope>
    <source>
        <strain evidence="8">DAOM:BR144</strain>
    </source>
</reference>
<dbReference type="PANTHER" id="PTHR14624">
    <property type="entry name" value="DFG10 PROTEIN"/>
    <property type="match status" value="1"/>
</dbReference>
<dbReference type="InParanoid" id="K3WSP9"/>
<evidence type="ECO:0000256" key="1">
    <source>
        <dbReference type="ARBA" id="ARBA00004127"/>
    </source>
</evidence>
<dbReference type="Proteomes" id="UP000019132">
    <property type="component" value="Unassembled WGS sequence"/>
</dbReference>
<dbReference type="EnsemblProtists" id="PYU1_T007993">
    <property type="protein sequence ID" value="PYU1_T007993"/>
    <property type="gene ID" value="PYU1_G007977"/>
</dbReference>
<comment type="subcellular location">
    <subcellularLocation>
        <location evidence="1">Endomembrane system</location>
        <topology evidence="1">Multi-pass membrane protein</topology>
    </subcellularLocation>
</comment>
<dbReference type="UniPathway" id="UPA00378"/>
<dbReference type="GO" id="GO:0006488">
    <property type="term" value="P:dolichol-linked oligosaccharide biosynthetic process"/>
    <property type="evidence" value="ECO:0007669"/>
    <property type="project" value="InterPro"/>
</dbReference>
<dbReference type="STRING" id="431595.K3WSP9"/>
<dbReference type="GO" id="GO:0005783">
    <property type="term" value="C:endoplasmic reticulum"/>
    <property type="evidence" value="ECO:0007669"/>
    <property type="project" value="TreeGrafter"/>
</dbReference>
<evidence type="ECO:0000313" key="8">
    <source>
        <dbReference type="Proteomes" id="UP000019132"/>
    </source>
</evidence>
<sequence length="302" mass="33955">MDVNALWKLLWVALSGGALVTLKSAFVQGLALTGKARASAAIAQLPGAALLQIEIRKSWWTWFYLLGTLHNATIMLLVLFAQDNPLIQALLHVLQSVPVETDKEAPIQHVIGINRDVIVFLSMFTFHNARRFMESLLITEFGDSKMHIGGFVLGCIHYLCVALAVLSDPDAAINYDDSDGSLLLRRVSISLGTILFVVATYHQALCNYLIATQKRRHHNRHVIPHGDWFDYVRCPLYSTEILLYVAFALVTGGHNSMQYFICAWVATNQCVSAKFNSDWYDTKFRNEQKGKLSKWKLCPGVW</sequence>
<dbReference type="PANTHER" id="PTHR14624:SF0">
    <property type="entry name" value="POLYPRENOL REDUCTASE"/>
    <property type="match status" value="1"/>
</dbReference>
<dbReference type="eggNOG" id="KOG1640">
    <property type="taxonomic scope" value="Eukaryota"/>
</dbReference>
<feature type="transmembrane region" description="Helical" evidence="5">
    <location>
        <begin position="187"/>
        <end position="210"/>
    </location>
</feature>
<dbReference type="Pfam" id="PF02544">
    <property type="entry name" value="Steroid_dh"/>
    <property type="match status" value="1"/>
</dbReference>
<dbReference type="OMA" id="HFLFEIC"/>
<keyword evidence="8" id="KW-1185">Reference proteome</keyword>
<feature type="transmembrane region" description="Helical" evidence="5">
    <location>
        <begin position="148"/>
        <end position="167"/>
    </location>
</feature>
<feature type="transmembrane region" description="Helical" evidence="5">
    <location>
        <begin position="62"/>
        <end position="81"/>
    </location>
</feature>
<protein>
    <recommendedName>
        <fullName evidence="6">3-oxo-5-alpha-steroid 4-dehydrogenase C-terminal domain-containing protein</fullName>
    </recommendedName>
</protein>
<dbReference type="GO" id="GO:0003865">
    <property type="term" value="F:3-oxo-5-alpha-steroid 4-dehydrogenase activity"/>
    <property type="evidence" value="ECO:0007669"/>
    <property type="project" value="TreeGrafter"/>
</dbReference>
<feature type="domain" description="3-oxo-5-alpha-steroid 4-dehydrogenase C-terminal" evidence="6">
    <location>
        <begin position="185"/>
        <end position="287"/>
    </location>
</feature>
<evidence type="ECO:0000256" key="5">
    <source>
        <dbReference type="SAM" id="Phobius"/>
    </source>
</evidence>
<reference evidence="7" key="3">
    <citation type="submission" date="2015-02" db="UniProtKB">
        <authorList>
            <consortium name="EnsemblProtists"/>
        </authorList>
    </citation>
    <scope>IDENTIFICATION</scope>
    <source>
        <strain evidence="7">DAOM BR144</strain>
    </source>
</reference>